<evidence type="ECO:0000256" key="1">
    <source>
        <dbReference type="SAM" id="Phobius"/>
    </source>
</evidence>
<name>A0A377AJV2_ECOLX</name>
<organism evidence="2 3">
    <name type="scientific">Escherichia coli</name>
    <dbReference type="NCBI Taxonomy" id="562"/>
    <lineage>
        <taxon>Bacteria</taxon>
        <taxon>Pseudomonadati</taxon>
        <taxon>Pseudomonadota</taxon>
        <taxon>Gammaproteobacteria</taxon>
        <taxon>Enterobacterales</taxon>
        <taxon>Enterobacteriaceae</taxon>
        <taxon>Escherichia</taxon>
    </lineage>
</organism>
<evidence type="ECO:0000313" key="3">
    <source>
        <dbReference type="Proteomes" id="UP000254052"/>
    </source>
</evidence>
<evidence type="ECO:0000313" key="2">
    <source>
        <dbReference type="EMBL" id="STL19476.1"/>
    </source>
</evidence>
<gene>
    <name evidence="2" type="primary">lldP_2</name>
    <name evidence="2" type="ORF">NCTC9962_01122</name>
</gene>
<dbReference type="EMBL" id="UGED01000004">
    <property type="protein sequence ID" value="STL19476.1"/>
    <property type="molecule type" value="Genomic_DNA"/>
</dbReference>
<feature type="transmembrane region" description="Helical" evidence="1">
    <location>
        <begin position="16"/>
        <end position="35"/>
    </location>
</feature>
<accession>A0A377AJV2</accession>
<protein>
    <submittedName>
        <fullName evidence="2">L-lactate permease</fullName>
    </submittedName>
</protein>
<dbReference type="Proteomes" id="UP000254052">
    <property type="component" value="Unassembled WGS sequence"/>
</dbReference>
<keyword evidence="1" id="KW-0812">Transmembrane</keyword>
<sequence>MTLAHTGYTAGQVLRAWTPFLFLTATVTLWSIPPFKSPVRIGWRAV</sequence>
<proteinExistence type="predicted"/>
<keyword evidence="1" id="KW-0472">Membrane</keyword>
<keyword evidence="1" id="KW-1133">Transmembrane helix</keyword>
<reference evidence="2 3" key="1">
    <citation type="submission" date="2018-06" db="EMBL/GenBank/DDBJ databases">
        <authorList>
            <consortium name="Pathogen Informatics"/>
            <person name="Doyle S."/>
        </authorList>
    </citation>
    <scope>NUCLEOTIDE SEQUENCE [LARGE SCALE GENOMIC DNA]</scope>
    <source>
        <strain evidence="2 3">NCTC9962</strain>
    </source>
</reference>
<dbReference type="AlphaFoldDB" id="A0A377AJV2"/>